<evidence type="ECO:0000256" key="6">
    <source>
        <dbReference type="ARBA" id="ARBA00023077"/>
    </source>
</evidence>
<proteinExistence type="inferred from homology"/>
<keyword evidence="7 10" id="KW-0472">Membrane</keyword>
<dbReference type="Pfam" id="PF00593">
    <property type="entry name" value="TonB_dep_Rec_b-barrel"/>
    <property type="match status" value="1"/>
</dbReference>
<evidence type="ECO:0000256" key="11">
    <source>
        <dbReference type="RuleBase" id="RU003357"/>
    </source>
</evidence>
<keyword evidence="15" id="KW-1185">Reference proteome</keyword>
<dbReference type="InterPro" id="IPR036942">
    <property type="entry name" value="Beta-barrel_TonB_sf"/>
</dbReference>
<dbReference type="Gene3D" id="2.40.170.20">
    <property type="entry name" value="TonB-dependent receptor, beta-barrel domain"/>
    <property type="match status" value="1"/>
</dbReference>
<organism evidence="14 15">
    <name type="scientific">Tenacibaculum skagerrakense</name>
    <dbReference type="NCBI Taxonomy" id="186571"/>
    <lineage>
        <taxon>Bacteria</taxon>
        <taxon>Pseudomonadati</taxon>
        <taxon>Bacteroidota</taxon>
        <taxon>Flavobacteriia</taxon>
        <taxon>Flavobacteriales</taxon>
        <taxon>Flavobacteriaceae</taxon>
        <taxon>Tenacibaculum</taxon>
    </lineage>
</organism>
<evidence type="ECO:0000256" key="3">
    <source>
        <dbReference type="ARBA" id="ARBA00022452"/>
    </source>
</evidence>
<keyword evidence="2 10" id="KW-0813">Transport</keyword>
<keyword evidence="6 11" id="KW-0798">TonB box</keyword>
<dbReference type="RefSeq" id="WP_132791794.1">
    <property type="nucleotide sequence ID" value="NZ_SLXM01000001.1"/>
</dbReference>
<dbReference type="GO" id="GO:0044718">
    <property type="term" value="P:siderophore transmembrane transport"/>
    <property type="evidence" value="ECO:0007669"/>
    <property type="project" value="TreeGrafter"/>
</dbReference>
<evidence type="ECO:0000256" key="8">
    <source>
        <dbReference type="ARBA" id="ARBA00023170"/>
    </source>
</evidence>
<dbReference type="CDD" id="cd01347">
    <property type="entry name" value="ligand_gated_channel"/>
    <property type="match status" value="1"/>
</dbReference>
<sequence length="826" mass="93250">MKQIFLLFLFITSTIFSQQITVYDAETGKVIEAVALFNTNQKISAVTDENGQVDISEFSNEMIYFSHVSYAEYAVDKLVILTNNNVVYLSKQSEQLDEVVVSVFKSNAKANRIAEQIQVFNAKEIEKVSPQTSANLLEVIPGIRVQRSQLGGGSPVLRGMESNRVLLVVDGVRMNNAIYRKGHLQNAITVAPNMLDKVEVAFGPSSVIYGSDALGGAIHYYTKTPKLSQENEVKGSFFSRYSIVNDERTNQGSIELRFPKWASFTSVSYSDFGDLKMGENRSHGFEDWGKVFYFSENLNGNYNPNPTVNTDLATQKNTGYNQTDILQKFYVPLSRNTDLKINVQYSTSSDIPRFDRMTELTDESDPSSLKFAEWYYGPQDRLLISPQLSIQPKKKWLNEGTFTLAYQNVKESRIQRRFGRLQRSYREEEVDIFSLNGDFSVALAKNRNLGYGFEVAYNDVNSNSYGKELDVVNNQIVGFTNNFAVQSRYPDGGSSYLSSALYSNYRQDVSKRSTLNLGMRLTNTQLKARWIDNTFITLPDADISLSNTALTATIGYIYKPTKNWQLNAVLSSGFRSPNIDDVGKIREKSNLLTIPNVDLKPEHAYNAEIGIEKYFNNRKFRIGADVYYMLLDNYIYRDAINDPGFSLEYDGETYTTADRQILANVNRGNAYVTGFTANYQGKLHKNWTTTGSITYTKGRTFDTDEPMSSIPPLFGNFDVNYVNENVEAGVDFRFNAKKSIEDFNIDEGIDNHDLTPIVDATATEDINKFYGSPSWAIVGTHLAYKINTNFKLQGRLSNIFDKHYREFASGLSAPGRNLSLSVIANF</sequence>
<feature type="domain" description="TonB-dependent receptor-like beta-barrel" evidence="12">
    <location>
        <begin position="327"/>
        <end position="799"/>
    </location>
</feature>
<keyword evidence="9 10" id="KW-0998">Cell outer membrane</keyword>
<dbReference type="GO" id="GO:0009279">
    <property type="term" value="C:cell outer membrane"/>
    <property type="evidence" value="ECO:0007669"/>
    <property type="project" value="UniProtKB-SubCell"/>
</dbReference>
<comment type="caution">
    <text evidence="14">The sequence shown here is derived from an EMBL/GenBank/DDBJ whole genome shotgun (WGS) entry which is preliminary data.</text>
</comment>
<dbReference type="GO" id="GO:0015344">
    <property type="term" value="F:siderophore uptake transmembrane transporter activity"/>
    <property type="evidence" value="ECO:0007669"/>
    <property type="project" value="TreeGrafter"/>
</dbReference>
<dbReference type="InterPro" id="IPR010917">
    <property type="entry name" value="TonB_rcpt_CS"/>
</dbReference>
<dbReference type="InterPro" id="IPR039426">
    <property type="entry name" value="TonB-dep_rcpt-like"/>
</dbReference>
<dbReference type="Proteomes" id="UP000294564">
    <property type="component" value="Unassembled WGS sequence"/>
</dbReference>
<accession>A0A4R2P0E3</accession>
<keyword evidence="8 14" id="KW-0675">Receptor</keyword>
<evidence type="ECO:0000256" key="4">
    <source>
        <dbReference type="ARBA" id="ARBA00022692"/>
    </source>
</evidence>
<dbReference type="PANTHER" id="PTHR30069:SF29">
    <property type="entry name" value="HEMOGLOBIN AND HEMOGLOBIN-HAPTOGLOBIN-BINDING PROTEIN 1-RELATED"/>
    <property type="match status" value="1"/>
</dbReference>
<keyword evidence="3 10" id="KW-1134">Transmembrane beta strand</keyword>
<dbReference type="PROSITE" id="PS01156">
    <property type="entry name" value="TONB_DEPENDENT_REC_2"/>
    <property type="match status" value="1"/>
</dbReference>
<dbReference type="PANTHER" id="PTHR30069">
    <property type="entry name" value="TONB-DEPENDENT OUTER MEMBRANE RECEPTOR"/>
    <property type="match status" value="1"/>
</dbReference>
<dbReference type="EMBL" id="SLXM01000001">
    <property type="protein sequence ID" value="TCP28099.1"/>
    <property type="molecule type" value="Genomic_DNA"/>
</dbReference>
<evidence type="ECO:0000259" key="12">
    <source>
        <dbReference type="Pfam" id="PF00593"/>
    </source>
</evidence>
<comment type="subcellular location">
    <subcellularLocation>
        <location evidence="1 10">Cell outer membrane</location>
        <topology evidence="1 10">Multi-pass membrane protein</topology>
    </subcellularLocation>
</comment>
<keyword evidence="4 10" id="KW-0812">Transmembrane</keyword>
<reference evidence="14 15" key="1">
    <citation type="submission" date="2019-03" db="EMBL/GenBank/DDBJ databases">
        <title>Genomic Encyclopedia of Type Strains, Phase IV (KMG-IV): sequencing the most valuable type-strain genomes for metagenomic binning, comparative biology and taxonomic classification.</title>
        <authorList>
            <person name="Goeker M."/>
        </authorList>
    </citation>
    <scope>NUCLEOTIDE SEQUENCE [LARGE SCALE GENOMIC DNA]</scope>
    <source>
        <strain evidence="14 15">DSM 14836</strain>
    </source>
</reference>
<feature type="domain" description="TonB-dependent receptor plug" evidence="13">
    <location>
        <begin position="112"/>
        <end position="217"/>
    </location>
</feature>
<comment type="similarity">
    <text evidence="10 11">Belongs to the TonB-dependent receptor family.</text>
</comment>
<dbReference type="AlphaFoldDB" id="A0A4R2P0E3"/>
<evidence type="ECO:0000256" key="9">
    <source>
        <dbReference type="ARBA" id="ARBA00023237"/>
    </source>
</evidence>
<evidence type="ECO:0000256" key="2">
    <source>
        <dbReference type="ARBA" id="ARBA00022448"/>
    </source>
</evidence>
<evidence type="ECO:0000313" key="15">
    <source>
        <dbReference type="Proteomes" id="UP000294564"/>
    </source>
</evidence>
<dbReference type="Pfam" id="PF07715">
    <property type="entry name" value="Plug"/>
    <property type="match status" value="1"/>
</dbReference>
<gene>
    <name evidence="14" type="ORF">EV195_101259</name>
</gene>
<dbReference type="Gene3D" id="2.170.130.10">
    <property type="entry name" value="TonB-dependent receptor, plug domain"/>
    <property type="match status" value="1"/>
</dbReference>
<evidence type="ECO:0000256" key="5">
    <source>
        <dbReference type="ARBA" id="ARBA00022729"/>
    </source>
</evidence>
<evidence type="ECO:0000256" key="7">
    <source>
        <dbReference type="ARBA" id="ARBA00023136"/>
    </source>
</evidence>
<evidence type="ECO:0000259" key="13">
    <source>
        <dbReference type="Pfam" id="PF07715"/>
    </source>
</evidence>
<protein>
    <submittedName>
        <fullName evidence="14">Hemoglobin/transferrin/lactoferrin receptor protein</fullName>
    </submittedName>
</protein>
<name>A0A4R2P0E3_9FLAO</name>
<evidence type="ECO:0000256" key="1">
    <source>
        <dbReference type="ARBA" id="ARBA00004571"/>
    </source>
</evidence>
<dbReference type="PROSITE" id="PS52016">
    <property type="entry name" value="TONB_DEPENDENT_REC_3"/>
    <property type="match status" value="1"/>
</dbReference>
<dbReference type="SUPFAM" id="SSF56935">
    <property type="entry name" value="Porins"/>
    <property type="match status" value="1"/>
</dbReference>
<keyword evidence="5" id="KW-0732">Signal</keyword>
<dbReference type="OrthoDB" id="9764669at2"/>
<evidence type="ECO:0000313" key="14">
    <source>
        <dbReference type="EMBL" id="TCP28099.1"/>
    </source>
</evidence>
<evidence type="ECO:0000256" key="10">
    <source>
        <dbReference type="PROSITE-ProRule" id="PRU01360"/>
    </source>
</evidence>
<dbReference type="InterPro" id="IPR000531">
    <property type="entry name" value="Beta-barrel_TonB"/>
</dbReference>
<dbReference type="InterPro" id="IPR037066">
    <property type="entry name" value="Plug_dom_sf"/>
</dbReference>
<dbReference type="InterPro" id="IPR012910">
    <property type="entry name" value="Plug_dom"/>
</dbReference>